<name>A0A3A6PWM1_9EURY</name>
<accession>A0A3A6PWM1</accession>
<dbReference type="AlphaFoldDB" id="A0A3A6PWM1"/>
<dbReference type="EMBL" id="QMDW01000027">
    <property type="protein sequence ID" value="RJX48002.1"/>
    <property type="molecule type" value="Genomic_DNA"/>
</dbReference>
<dbReference type="OrthoDB" id="196065at2157"/>
<keyword evidence="2" id="KW-1185">Reference proteome</keyword>
<proteinExistence type="predicted"/>
<comment type="caution">
    <text evidence="1">The sequence shown here is derived from an EMBL/GenBank/DDBJ whole genome shotgun (WGS) entry which is preliminary data.</text>
</comment>
<reference evidence="1 2" key="1">
    <citation type="submission" date="2018-06" db="EMBL/GenBank/DDBJ databases">
        <title>Halonotius sp. F13-13 a new haloarchaeeon isolated from a solar saltern from Isla Cristina, Huelva, Spain.</title>
        <authorList>
            <person name="Duran-Viseras A."/>
            <person name="Sanchez-Porro C."/>
            <person name="Ventosa A."/>
        </authorList>
    </citation>
    <scope>NUCLEOTIDE SEQUENCE [LARGE SCALE GENOMIC DNA]</scope>
    <source>
        <strain evidence="1 2">CECT 7525</strain>
    </source>
</reference>
<organism evidence="1 2">
    <name type="scientific">Halonotius pteroides</name>
    <dbReference type="NCBI Taxonomy" id="268735"/>
    <lineage>
        <taxon>Archaea</taxon>
        <taxon>Methanobacteriati</taxon>
        <taxon>Methanobacteriota</taxon>
        <taxon>Stenosarchaea group</taxon>
        <taxon>Halobacteria</taxon>
        <taxon>Halobacteriales</taxon>
        <taxon>Haloferacaceae</taxon>
        <taxon>Halonotius</taxon>
    </lineage>
</organism>
<dbReference type="Proteomes" id="UP000281564">
    <property type="component" value="Unassembled WGS sequence"/>
</dbReference>
<gene>
    <name evidence="1" type="ORF">DP106_13365</name>
</gene>
<protein>
    <submittedName>
        <fullName evidence="1">Uncharacterized protein</fullName>
    </submittedName>
</protein>
<evidence type="ECO:0000313" key="2">
    <source>
        <dbReference type="Proteomes" id="UP000281564"/>
    </source>
</evidence>
<evidence type="ECO:0000313" key="1">
    <source>
        <dbReference type="EMBL" id="RJX48002.1"/>
    </source>
</evidence>
<sequence length="119" mass="13547">MALLEQIDDDEVLVELPQWLADENVGYTQGSVPTAFVGRIATESNEAIQLADSAAARSIRKLAHRISQLEQSDSDEQDDWLDDRLTEHREEFNQRNDAVSLNDEWLPKSAIVQVLKRQE</sequence>
<dbReference type="RefSeq" id="WP_120086090.1">
    <property type="nucleotide sequence ID" value="NZ_QMDW01000027.1"/>
</dbReference>